<dbReference type="PANTHER" id="PTHR30536:SF5">
    <property type="entry name" value="ALTRONATE DEHYDRATASE"/>
    <property type="match status" value="1"/>
</dbReference>
<dbReference type="GO" id="GO:0019698">
    <property type="term" value="P:D-galacturonate catabolic process"/>
    <property type="evidence" value="ECO:0007669"/>
    <property type="project" value="TreeGrafter"/>
</dbReference>
<evidence type="ECO:0000256" key="2">
    <source>
        <dbReference type="ARBA" id="ARBA00023239"/>
    </source>
</evidence>
<keyword evidence="2" id="KW-0456">Lyase</keyword>
<dbReference type="GO" id="GO:0016787">
    <property type="term" value="F:hydrolase activity"/>
    <property type="evidence" value="ECO:0007669"/>
    <property type="project" value="UniProtKB-KW"/>
</dbReference>
<dbReference type="KEGG" id="sphi:TS85_17825"/>
<dbReference type="Pfam" id="PF04295">
    <property type="entry name" value="GD_AH_second"/>
    <property type="match status" value="1"/>
</dbReference>
<proteinExistence type="inferred from homology"/>
<dbReference type="OrthoDB" id="9804574at2"/>
<sequence>MTGWLRSDGRKGIRDAIVVVYLVECAHHVARRIVDKIDDPRVQLIGFPGCYPNDYALAMMKALTTHPNVGGVVLMSLGCESFNREALAANARAHQRPVETVVIQHAGGTGPAIAVGIAAVERVRADADARATRVPMALSELVIGTICGGSDGTSGITGNPAVGRAFDTLIDAGAACVFEETGEMIGCEGHMASRAATPEVAQALIASVHKAEVYYRAMGYGSFAPGNAEGGLSSQEEKSAGAYAKSGSRPIDGVIDPAEPVPGPGLYLLDVVPPGDPKFGFPNIVDNAEIGELIASGAHVNLFVTGRGSVVGSAISPVIKISANPDTYRRMVGDMDVDAGRILEGRGTLDEVGAEIVDRIVAVAQGAQTKSEALGHCEFILTYKASAPSRPAVCA</sequence>
<comment type="similarity">
    <text evidence="1">Belongs to the UxaA family.</text>
</comment>
<keyword evidence="7" id="KW-1185">Reference proteome</keyword>
<protein>
    <submittedName>
        <fullName evidence="6">Hydrolase</fullName>
    </submittedName>
</protein>
<evidence type="ECO:0000313" key="7">
    <source>
        <dbReference type="Proteomes" id="UP000032300"/>
    </source>
</evidence>
<reference evidence="6 7" key="1">
    <citation type="journal article" date="2015" name="Int. J. Syst. Evol. Microbiol.">
        <title>Sphingomonas hengshuiensis sp. nov., isolated from lake wetland.</title>
        <authorList>
            <person name="Wei S."/>
            <person name="Wang T."/>
            <person name="Liu H."/>
            <person name="Zhang C."/>
            <person name="Guo J."/>
            <person name="Wang Q."/>
            <person name="Liang K."/>
            <person name="Zhang Z."/>
        </authorList>
    </citation>
    <scope>NUCLEOTIDE SEQUENCE [LARGE SCALE GENOMIC DNA]</scope>
    <source>
        <strain evidence="6 7">WHSC-8</strain>
    </source>
</reference>
<accession>A0A7U5BG27</accession>
<evidence type="ECO:0000259" key="5">
    <source>
        <dbReference type="Pfam" id="PF20629"/>
    </source>
</evidence>
<dbReference type="AlphaFoldDB" id="A0A7U5BG27"/>
<evidence type="ECO:0000256" key="3">
    <source>
        <dbReference type="SAM" id="MobiDB-lite"/>
    </source>
</evidence>
<gene>
    <name evidence="6" type="ORF">TS85_17825</name>
</gene>
<dbReference type="Proteomes" id="UP000032300">
    <property type="component" value="Chromosome"/>
</dbReference>
<dbReference type="Pfam" id="PF20629">
    <property type="entry name" value="GD_AH_C"/>
    <property type="match status" value="1"/>
</dbReference>
<dbReference type="InterPro" id="IPR052172">
    <property type="entry name" value="UxaA_altronate/galactarate_dh"/>
</dbReference>
<dbReference type="InterPro" id="IPR007392">
    <property type="entry name" value="GD_AH_second"/>
</dbReference>
<feature type="domain" description="D-galactarate/Altronate dehydratase C-terminal" evidence="5">
    <location>
        <begin position="138"/>
        <end position="384"/>
    </location>
</feature>
<feature type="region of interest" description="Disordered" evidence="3">
    <location>
        <begin position="228"/>
        <end position="256"/>
    </location>
</feature>
<organism evidence="6 7">
    <name type="scientific">Sphingomonas hengshuiensis</name>
    <dbReference type="NCBI Taxonomy" id="1609977"/>
    <lineage>
        <taxon>Bacteria</taxon>
        <taxon>Pseudomonadati</taxon>
        <taxon>Pseudomonadota</taxon>
        <taxon>Alphaproteobacteria</taxon>
        <taxon>Sphingomonadales</taxon>
        <taxon>Sphingomonadaceae</taxon>
        <taxon>Sphingomonas</taxon>
    </lineage>
</organism>
<evidence type="ECO:0000313" key="6">
    <source>
        <dbReference type="EMBL" id="AJP74616.1"/>
    </source>
</evidence>
<reference evidence="6 7" key="2">
    <citation type="submission" date="2015-02" db="EMBL/GenBank/DDBJ databases">
        <title>The complete genome of Sphingomonas hengshuiensis sp. WHSC-8 isolated from soil of Hengshui Lake.</title>
        <authorList>
            <person name="Wei S."/>
            <person name="Guo J."/>
            <person name="Su C."/>
            <person name="Wu R."/>
            <person name="Zhang Z."/>
            <person name="Liang K."/>
            <person name="Li H."/>
            <person name="Wang T."/>
            <person name="Liu H."/>
            <person name="Zhang C."/>
            <person name="Li Z."/>
            <person name="Wang Q."/>
            <person name="Meng J."/>
        </authorList>
    </citation>
    <scope>NUCLEOTIDE SEQUENCE [LARGE SCALE GENOMIC DNA]</scope>
    <source>
        <strain evidence="6 7">WHSC-8</strain>
    </source>
</reference>
<feature type="domain" description="D-galactarate/Altronate dehydratase second" evidence="4">
    <location>
        <begin position="3"/>
        <end position="127"/>
    </location>
</feature>
<evidence type="ECO:0000259" key="4">
    <source>
        <dbReference type="Pfam" id="PF04295"/>
    </source>
</evidence>
<dbReference type="GO" id="GO:0016829">
    <property type="term" value="F:lyase activity"/>
    <property type="evidence" value="ECO:0007669"/>
    <property type="project" value="UniProtKB-KW"/>
</dbReference>
<name>A0A7U5BG27_9SPHN</name>
<dbReference type="InterPro" id="IPR048332">
    <property type="entry name" value="GD_AH_C"/>
</dbReference>
<dbReference type="EMBL" id="CP010836">
    <property type="protein sequence ID" value="AJP74616.1"/>
    <property type="molecule type" value="Genomic_DNA"/>
</dbReference>
<evidence type="ECO:0000256" key="1">
    <source>
        <dbReference type="ARBA" id="ARBA00010986"/>
    </source>
</evidence>
<keyword evidence="6" id="KW-0378">Hydrolase</keyword>
<dbReference type="PANTHER" id="PTHR30536">
    <property type="entry name" value="ALTRONATE/GALACTARATE DEHYDRATASE"/>
    <property type="match status" value="1"/>
</dbReference>